<protein>
    <submittedName>
        <fullName evidence="2">Uncharacterized protein</fullName>
    </submittedName>
</protein>
<accession>A0A6J5NJ94</accession>
<feature type="compositionally biased region" description="Basic and acidic residues" evidence="1">
    <location>
        <begin position="60"/>
        <end position="71"/>
    </location>
</feature>
<feature type="compositionally biased region" description="Polar residues" evidence="1">
    <location>
        <begin position="76"/>
        <end position="86"/>
    </location>
</feature>
<gene>
    <name evidence="2" type="ORF">UFOVP704_31</name>
</gene>
<feature type="region of interest" description="Disordered" evidence="1">
    <location>
        <begin position="46"/>
        <end position="95"/>
    </location>
</feature>
<name>A0A6J5NJ94_9CAUD</name>
<evidence type="ECO:0000256" key="1">
    <source>
        <dbReference type="SAM" id="MobiDB-lite"/>
    </source>
</evidence>
<dbReference type="EMBL" id="LR796675">
    <property type="protein sequence ID" value="CAB4158877.1"/>
    <property type="molecule type" value="Genomic_DNA"/>
</dbReference>
<feature type="region of interest" description="Disordered" evidence="1">
    <location>
        <begin position="1"/>
        <end position="28"/>
    </location>
</feature>
<proteinExistence type="predicted"/>
<evidence type="ECO:0000313" key="2">
    <source>
        <dbReference type="EMBL" id="CAB4158877.1"/>
    </source>
</evidence>
<organism evidence="2">
    <name type="scientific">uncultured Caudovirales phage</name>
    <dbReference type="NCBI Taxonomy" id="2100421"/>
    <lineage>
        <taxon>Viruses</taxon>
        <taxon>Duplodnaviria</taxon>
        <taxon>Heunggongvirae</taxon>
        <taxon>Uroviricota</taxon>
        <taxon>Caudoviricetes</taxon>
        <taxon>Peduoviridae</taxon>
        <taxon>Maltschvirus</taxon>
        <taxon>Maltschvirus maltsch</taxon>
    </lineage>
</organism>
<sequence length="95" mass="10155">MPDVSGPKRKVSAAYQANWPRNSRSAGRAQGMLIGTAAAAGAYKAREESKKTAASNKEMQSYEKGKSDGRMFDSSGRPTSNASKTTKALMKKPVK</sequence>
<reference evidence="2" key="1">
    <citation type="submission" date="2020-04" db="EMBL/GenBank/DDBJ databases">
        <authorList>
            <person name="Chiriac C."/>
            <person name="Salcher M."/>
            <person name="Ghai R."/>
            <person name="Kavagutti S V."/>
        </authorList>
    </citation>
    <scope>NUCLEOTIDE SEQUENCE</scope>
</reference>